<protein>
    <submittedName>
        <fullName evidence="1">Uncharacterized protein</fullName>
    </submittedName>
</protein>
<proteinExistence type="predicted"/>
<accession>A0A3S4HH36</accession>
<reference evidence="1 2" key="1">
    <citation type="submission" date="2018-12" db="EMBL/GenBank/DDBJ databases">
        <authorList>
            <consortium name="Pathogen Informatics"/>
        </authorList>
    </citation>
    <scope>NUCLEOTIDE SEQUENCE [LARGE SCALE GENOMIC DNA]</scope>
    <source>
        <strain evidence="1 2">NCTC9695</strain>
    </source>
</reference>
<gene>
    <name evidence="1" type="ORF">NCTC9695_02176</name>
</gene>
<dbReference type="Proteomes" id="UP000275777">
    <property type="component" value="Chromosome"/>
</dbReference>
<dbReference type="AlphaFoldDB" id="A0A3S4HH36"/>
<organism evidence="1 2">
    <name type="scientific">Chromobacterium violaceum</name>
    <dbReference type="NCBI Taxonomy" id="536"/>
    <lineage>
        <taxon>Bacteria</taxon>
        <taxon>Pseudomonadati</taxon>
        <taxon>Pseudomonadota</taxon>
        <taxon>Betaproteobacteria</taxon>
        <taxon>Neisseriales</taxon>
        <taxon>Chromobacteriaceae</taxon>
        <taxon>Chromobacterium</taxon>
    </lineage>
</organism>
<sequence>MSEAVWDIVCVGSGIAALTYAAALTAQRRVCGFAA</sequence>
<dbReference type="EMBL" id="LR134182">
    <property type="protein sequence ID" value="VEB41737.1"/>
    <property type="molecule type" value="Genomic_DNA"/>
</dbReference>
<evidence type="ECO:0000313" key="1">
    <source>
        <dbReference type="EMBL" id="VEB41737.1"/>
    </source>
</evidence>
<evidence type="ECO:0000313" key="2">
    <source>
        <dbReference type="Proteomes" id="UP000275777"/>
    </source>
</evidence>
<name>A0A3S4HH36_CHRVL</name>